<gene>
    <name evidence="1" type="ORF">D0Z00_004134</name>
</gene>
<evidence type="ECO:0000313" key="2">
    <source>
        <dbReference type="Proteomes" id="UP000744676"/>
    </source>
</evidence>
<dbReference type="EMBL" id="QVQA01000250">
    <property type="protein sequence ID" value="KAF5093298.1"/>
    <property type="molecule type" value="Genomic_DNA"/>
</dbReference>
<dbReference type="Proteomes" id="UP000744676">
    <property type="component" value="Unassembled WGS sequence"/>
</dbReference>
<organism evidence="1 2">
    <name type="scientific">Geotrichum galactomycetum</name>
    <dbReference type="NCBI Taxonomy" id="27317"/>
    <lineage>
        <taxon>Eukaryota</taxon>
        <taxon>Fungi</taxon>
        <taxon>Dikarya</taxon>
        <taxon>Ascomycota</taxon>
        <taxon>Saccharomycotina</taxon>
        <taxon>Dipodascomycetes</taxon>
        <taxon>Dipodascales</taxon>
        <taxon>Dipodascaceae</taxon>
        <taxon>Geotrichum</taxon>
    </lineage>
</organism>
<reference evidence="1 2" key="1">
    <citation type="journal article" date="2020" name="Front. Microbiol.">
        <title>Phenotypic and Genetic Characterization of the Cheese Ripening Yeast Geotrichum candidum.</title>
        <authorList>
            <person name="Perkins V."/>
            <person name="Vignola S."/>
            <person name="Lessard M.H."/>
            <person name="Plante P.L."/>
            <person name="Corbeil J."/>
            <person name="Dugat-Bony E."/>
            <person name="Frenette M."/>
            <person name="Labrie S."/>
        </authorList>
    </citation>
    <scope>NUCLEOTIDE SEQUENCE [LARGE SCALE GENOMIC DNA]</scope>
    <source>
        <strain evidence="1 2">LMA-1147</strain>
    </source>
</reference>
<evidence type="ECO:0000313" key="1">
    <source>
        <dbReference type="EMBL" id="KAF5093298.1"/>
    </source>
</evidence>
<proteinExistence type="predicted"/>
<keyword evidence="2" id="KW-1185">Reference proteome</keyword>
<accession>A0ACB6UZD9</accession>
<sequence length="607" mass="67333">MGFMTGSAFSIIVGQVPGLFGVAKRLDTRAATYKVVINFFKNIQYTNIDAAFGIPPLVILFFLKFISEYGAKKWPRYKPWFFYLGVLRNALVIIFTTLISYLVFKDDKAHPSATLIKTVPSGLRHIGAPNITTEMVSALVSELPVSVIVLLLEHIAISKSFGRINDYKIVPDQELIAIGVTNVIGIFFGAYPATGSFSRSALKAKCGVRTPLAGIYTGAVVLLALYALTDAFYWIPNASLCAVIIHAVCDLMSHPKTTFKLYLTSPVESVIFLGSVLITVFVTIEAGIYFSMASSLAFLLLRIAKAKGQFLGRIEYFEVINPVITGVPEFDTASIKSSSSEKLQTKSYEITENIPGAGQLSINSQVSRKFRWVPLDLKSHNPDLKVLPPPPGVIVFRPNESFTYPNCSRQVDFLLDEVKRVTRTGRATHGIKLGDRPWNDHGPRHPVDTGEVDNRPLLRAIVLDFTSVPYLDATGVQNLVDIKNAIQRYAANDNVEWHFVGIISPWTKRALLVDGFGISTDGGQKVPKHYGIDVSQKATGENEYLLQEDPFDKNPSKHRVKRKVKIDEETEIGVTELSEKQSFVSETYVPVLSTNMPFFHSEIPEFD</sequence>
<protein>
    <submittedName>
        <fullName evidence="1">Uncharacterized protein</fullName>
    </submittedName>
</protein>
<comment type="caution">
    <text evidence="1">The sequence shown here is derived from an EMBL/GenBank/DDBJ whole genome shotgun (WGS) entry which is preliminary data.</text>
</comment>
<name>A0ACB6UZD9_9ASCO</name>